<sequence length="39" mass="4309">MRGKIIKIASVLFLTLFLLPYFLSAQTSPDAFFGFKVGA</sequence>
<feature type="non-terminal residue" evidence="1">
    <location>
        <position position="39"/>
    </location>
</feature>
<dbReference type="EMBL" id="LAZR01013186">
    <property type="protein sequence ID" value="KKM23170.1"/>
    <property type="molecule type" value="Genomic_DNA"/>
</dbReference>
<protein>
    <submittedName>
        <fullName evidence="1">Uncharacterized protein</fullName>
    </submittedName>
</protein>
<evidence type="ECO:0000313" key="1">
    <source>
        <dbReference type="EMBL" id="KKM23170.1"/>
    </source>
</evidence>
<accession>A0A0F9L6A7</accession>
<dbReference type="AlphaFoldDB" id="A0A0F9L6A7"/>
<reference evidence="1" key="1">
    <citation type="journal article" date="2015" name="Nature">
        <title>Complex archaea that bridge the gap between prokaryotes and eukaryotes.</title>
        <authorList>
            <person name="Spang A."/>
            <person name="Saw J.H."/>
            <person name="Jorgensen S.L."/>
            <person name="Zaremba-Niedzwiedzka K."/>
            <person name="Martijn J."/>
            <person name="Lind A.E."/>
            <person name="van Eijk R."/>
            <person name="Schleper C."/>
            <person name="Guy L."/>
            <person name="Ettema T.J."/>
        </authorList>
    </citation>
    <scope>NUCLEOTIDE SEQUENCE</scope>
</reference>
<gene>
    <name evidence="1" type="ORF">LCGC14_1617920</name>
</gene>
<name>A0A0F9L6A7_9ZZZZ</name>
<proteinExistence type="predicted"/>
<comment type="caution">
    <text evidence="1">The sequence shown here is derived from an EMBL/GenBank/DDBJ whole genome shotgun (WGS) entry which is preliminary data.</text>
</comment>
<organism evidence="1">
    <name type="scientific">marine sediment metagenome</name>
    <dbReference type="NCBI Taxonomy" id="412755"/>
    <lineage>
        <taxon>unclassified sequences</taxon>
        <taxon>metagenomes</taxon>
        <taxon>ecological metagenomes</taxon>
    </lineage>
</organism>